<evidence type="ECO:0000313" key="3">
    <source>
        <dbReference type="Proteomes" id="UP000006352"/>
    </source>
</evidence>
<feature type="region of interest" description="Disordered" evidence="1">
    <location>
        <begin position="66"/>
        <end position="96"/>
    </location>
</feature>
<dbReference type="GeneID" id="24100970"/>
<reference evidence="2 3" key="1">
    <citation type="journal article" date="2012" name="Appl. Environ. Microbiol.">
        <title>Short-read sequencing for genomic analysis of the brown rot fungus Fibroporia radiculosa.</title>
        <authorList>
            <person name="Tang J.D."/>
            <person name="Perkins A.D."/>
            <person name="Sonstegard T.S."/>
            <person name="Schroeder S.G."/>
            <person name="Burgess S.C."/>
            <person name="Diehl S.V."/>
        </authorList>
    </citation>
    <scope>NUCLEOTIDE SEQUENCE [LARGE SCALE GENOMIC DNA]</scope>
    <source>
        <strain evidence="2 3">TFFH 294</strain>
    </source>
</reference>
<sequence length="124" mass="12263">MHAPSLASRVRLRPTGAQASAFFHFFHRLARVIDTSARSCLQANCTSADLQAAEALQSTECAAANSSSSAASSTSTSGSSTSSAPATTSTTTKSGAGLAGVDAHVVMGAAVAMVGMLAGMGLVL</sequence>
<protein>
    <recommendedName>
        <fullName evidence="4">Extracellular membrane protein CFEM domain-containing protein</fullName>
    </recommendedName>
</protein>
<evidence type="ECO:0000256" key="1">
    <source>
        <dbReference type="SAM" id="MobiDB-lite"/>
    </source>
</evidence>
<dbReference type="Proteomes" id="UP000006352">
    <property type="component" value="Unassembled WGS sequence"/>
</dbReference>
<accession>J4H537</accession>
<dbReference type="AlphaFoldDB" id="J4H537"/>
<dbReference type="HOGENOM" id="CLU_2003965_0_0_1"/>
<proteinExistence type="predicted"/>
<dbReference type="RefSeq" id="XP_012185342.1">
    <property type="nucleotide sequence ID" value="XM_012329952.1"/>
</dbReference>
<name>J4H537_9APHY</name>
<evidence type="ECO:0008006" key="4">
    <source>
        <dbReference type="Google" id="ProtNLM"/>
    </source>
</evidence>
<gene>
    <name evidence="2" type="ORF">FIBRA_08306</name>
</gene>
<dbReference type="EMBL" id="HE797222">
    <property type="protein sequence ID" value="CCM06059.1"/>
    <property type="molecule type" value="Genomic_DNA"/>
</dbReference>
<evidence type="ECO:0000313" key="2">
    <source>
        <dbReference type="EMBL" id="CCM06059.1"/>
    </source>
</evidence>
<keyword evidence="3" id="KW-1185">Reference proteome</keyword>
<organism evidence="2 3">
    <name type="scientific">Fibroporia radiculosa</name>
    <dbReference type="NCBI Taxonomy" id="599839"/>
    <lineage>
        <taxon>Eukaryota</taxon>
        <taxon>Fungi</taxon>
        <taxon>Dikarya</taxon>
        <taxon>Basidiomycota</taxon>
        <taxon>Agaricomycotina</taxon>
        <taxon>Agaricomycetes</taxon>
        <taxon>Polyporales</taxon>
        <taxon>Fibroporiaceae</taxon>
        <taxon>Fibroporia</taxon>
    </lineage>
</organism>
<dbReference type="InParanoid" id="J4H537"/>